<sequence length="198" mass="22574">MSPVHLSDLGIPRNQPKERTGLCRYRRSGFGKHGEWNKTGSNHAHTPIHLQIQQTLQTRGLERHGSSTSAPPTPQRPVPVEHGTQELEPGFTLGTTRGKLLEDMSRRDFFQIPYGDYQSLESQQEIQTHRREGSQNPGYRGAMEPERAYSECFRITSSRPTQLFSSFTPIRIQQIRGQESPFFTIAGIFQKKTRIKGQ</sequence>
<evidence type="ECO:0000256" key="1">
    <source>
        <dbReference type="SAM" id="MobiDB-lite"/>
    </source>
</evidence>
<dbReference type="EMBL" id="AVOT02150712">
    <property type="protein sequence ID" value="MBW0592845.1"/>
    <property type="molecule type" value="Genomic_DNA"/>
</dbReference>
<reference evidence="2" key="1">
    <citation type="submission" date="2021-03" db="EMBL/GenBank/DDBJ databases">
        <title>Draft genome sequence of rust myrtle Austropuccinia psidii MF-1, a brazilian biotype.</title>
        <authorList>
            <person name="Quecine M.C."/>
            <person name="Pachon D.M.R."/>
            <person name="Bonatelli M.L."/>
            <person name="Correr F.H."/>
            <person name="Franceschini L.M."/>
            <person name="Leite T.F."/>
            <person name="Margarido G.R.A."/>
            <person name="Almeida C.A."/>
            <person name="Ferrarezi J.A."/>
            <person name="Labate C.A."/>
        </authorList>
    </citation>
    <scope>NUCLEOTIDE SEQUENCE</scope>
    <source>
        <strain evidence="2">MF-1</strain>
    </source>
</reference>
<accession>A0A9Q3L317</accession>
<name>A0A9Q3L317_9BASI</name>
<proteinExistence type="predicted"/>
<feature type="region of interest" description="Disordered" evidence="1">
    <location>
        <begin position="1"/>
        <end position="23"/>
    </location>
</feature>
<dbReference type="AlphaFoldDB" id="A0A9Q3L317"/>
<comment type="caution">
    <text evidence="2">The sequence shown here is derived from an EMBL/GenBank/DDBJ whole genome shotgun (WGS) entry which is preliminary data.</text>
</comment>
<protein>
    <submittedName>
        <fullName evidence="2">Uncharacterized protein</fullName>
    </submittedName>
</protein>
<keyword evidence="3" id="KW-1185">Reference proteome</keyword>
<evidence type="ECO:0000313" key="2">
    <source>
        <dbReference type="EMBL" id="MBW0592845.1"/>
    </source>
</evidence>
<feature type="region of interest" description="Disordered" evidence="1">
    <location>
        <begin position="123"/>
        <end position="142"/>
    </location>
</feature>
<gene>
    <name evidence="2" type="ORF">O181_132560</name>
</gene>
<dbReference type="Proteomes" id="UP000765509">
    <property type="component" value="Unassembled WGS sequence"/>
</dbReference>
<organism evidence="2 3">
    <name type="scientific">Austropuccinia psidii MF-1</name>
    <dbReference type="NCBI Taxonomy" id="1389203"/>
    <lineage>
        <taxon>Eukaryota</taxon>
        <taxon>Fungi</taxon>
        <taxon>Dikarya</taxon>
        <taxon>Basidiomycota</taxon>
        <taxon>Pucciniomycotina</taxon>
        <taxon>Pucciniomycetes</taxon>
        <taxon>Pucciniales</taxon>
        <taxon>Sphaerophragmiaceae</taxon>
        <taxon>Austropuccinia</taxon>
    </lineage>
</organism>
<evidence type="ECO:0000313" key="3">
    <source>
        <dbReference type="Proteomes" id="UP000765509"/>
    </source>
</evidence>
<feature type="region of interest" description="Disordered" evidence="1">
    <location>
        <begin position="55"/>
        <end position="92"/>
    </location>
</feature>